<evidence type="ECO:0000256" key="1">
    <source>
        <dbReference type="SAM" id="MobiDB-lite"/>
    </source>
</evidence>
<evidence type="ECO:0000313" key="3">
    <source>
        <dbReference type="EMBL" id="CCE79819.1"/>
    </source>
</evidence>
<evidence type="ECO:0000313" key="5">
    <source>
        <dbReference type="Proteomes" id="UP000005222"/>
    </source>
</evidence>
<proteinExistence type="predicted"/>
<sequence>MQFTSVLAILAAAVAAAAQSLDSSQMDFLTKLVDDVRGNQNQYMKYIKTGGDYPKDFTSLAMQVRTYKDDSYTTLLKSESINMGELSSFVGKLPWADRVEGSGSGSSASETGSKGSSSSSSSSSAKSSSSSKADAAAVLAPAGLSFAALVAALL</sequence>
<dbReference type="EMBL" id="FO082052">
    <property type="protein sequence ID" value="CCE80584.1"/>
    <property type="molecule type" value="Genomic_DNA"/>
</dbReference>
<name>G8YJT9_PICSO</name>
<dbReference type="EMBL" id="FO082053">
    <property type="protein sequence ID" value="CCE79819.1"/>
    <property type="molecule type" value="Genomic_DNA"/>
</dbReference>
<evidence type="ECO:0000256" key="2">
    <source>
        <dbReference type="SAM" id="SignalP"/>
    </source>
</evidence>
<accession>G8YJT9</accession>
<feature type="region of interest" description="Disordered" evidence="1">
    <location>
        <begin position="99"/>
        <end position="128"/>
    </location>
</feature>
<reference evidence="3" key="1">
    <citation type="submission" date="2011-10" db="EMBL/GenBank/DDBJ databases">
        <authorList>
            <person name="Genoscope - CEA"/>
        </authorList>
    </citation>
    <scope>NUCLEOTIDE SEQUENCE</scope>
</reference>
<reference evidence="5" key="2">
    <citation type="journal article" date="2012" name="G3 (Bethesda)">
        <title>Pichia sorbitophila, an interspecies yeast hybrid reveals early steps of genome resolution following polyploidization.</title>
        <authorList>
            <person name="Leh Louis V."/>
            <person name="Despons L."/>
            <person name="Friedrich A."/>
            <person name="Martin T."/>
            <person name="Durrens P."/>
            <person name="Casaregola S."/>
            <person name="Neuveglise C."/>
            <person name="Fairhead C."/>
            <person name="Marck C."/>
            <person name="Cruz J.A."/>
            <person name="Straub M.L."/>
            <person name="Kugler V."/>
            <person name="Sacerdot C."/>
            <person name="Uzunov Z."/>
            <person name="Thierry A."/>
            <person name="Weiss S."/>
            <person name="Bleykasten C."/>
            <person name="De Montigny J."/>
            <person name="Jacques N."/>
            <person name="Jung P."/>
            <person name="Lemaire M."/>
            <person name="Mallet S."/>
            <person name="Morel G."/>
            <person name="Richard G.F."/>
            <person name="Sarkar A."/>
            <person name="Savel G."/>
            <person name="Schacherer J."/>
            <person name="Seret M.L."/>
            <person name="Talla E."/>
            <person name="Samson G."/>
            <person name="Jubin C."/>
            <person name="Poulain J."/>
            <person name="Vacherie B."/>
            <person name="Barbe V."/>
            <person name="Pelletier E."/>
            <person name="Sherman D.J."/>
            <person name="Westhof E."/>
            <person name="Weissenbach J."/>
            <person name="Baret P.V."/>
            <person name="Wincker P."/>
            <person name="Gaillardin C."/>
            <person name="Dujon B."/>
            <person name="Souciet J.L."/>
        </authorList>
    </citation>
    <scope>NUCLEOTIDE SEQUENCE [LARGE SCALE GENOMIC DNA]</scope>
    <source>
        <strain evidence="5">ATCC MYA-4447 / BCRC 22081 / CBS 7064 / NBRC 10061 / NRRL Y-12695</strain>
    </source>
</reference>
<dbReference type="OrthoDB" id="4069694at2759"/>
<dbReference type="AlphaFoldDB" id="G8YJT9"/>
<organism evidence="3 5">
    <name type="scientific">Pichia sorbitophila (strain ATCC MYA-4447 / BCRC 22081 / CBS 7064 / NBRC 10061 / NRRL Y-12695)</name>
    <name type="common">Hybrid yeast</name>
    <dbReference type="NCBI Taxonomy" id="559304"/>
    <lineage>
        <taxon>Eukaryota</taxon>
        <taxon>Fungi</taxon>
        <taxon>Dikarya</taxon>
        <taxon>Ascomycota</taxon>
        <taxon>Saccharomycotina</taxon>
        <taxon>Pichiomycetes</taxon>
        <taxon>Debaryomycetaceae</taxon>
        <taxon>Millerozyma</taxon>
    </lineage>
</organism>
<dbReference type="Pfam" id="PF00660">
    <property type="entry name" value="SRP1_TIP1"/>
    <property type="match status" value="1"/>
</dbReference>
<keyword evidence="5" id="KW-1185">Reference proteome</keyword>
<evidence type="ECO:0000313" key="4">
    <source>
        <dbReference type="EMBL" id="CCE80584.1"/>
    </source>
</evidence>
<feature type="chain" id="PRO_5007664945" evidence="2">
    <location>
        <begin position="19"/>
        <end position="154"/>
    </location>
</feature>
<keyword evidence="2" id="KW-0732">Signal</keyword>
<dbReference type="InParanoid" id="G8YJT9"/>
<gene>
    <name evidence="3" type="primary">Piso0_002910</name>
    <name evidence="3" type="ORF">GNLVRS01_PISO0G00710g</name>
    <name evidence="4" type="ORF">GNLVRS01_PISO0H00711g</name>
</gene>
<dbReference type="Proteomes" id="UP000005222">
    <property type="component" value="Chromosome G"/>
</dbReference>
<feature type="signal peptide" evidence="2">
    <location>
        <begin position="1"/>
        <end position="18"/>
    </location>
</feature>
<dbReference type="HOGENOM" id="CLU_129392_0_0_1"/>
<dbReference type="eggNOG" id="ENOG502RZ9R">
    <property type="taxonomic scope" value="Eukaryota"/>
</dbReference>
<feature type="compositionally biased region" description="Low complexity" evidence="1">
    <location>
        <begin position="105"/>
        <end position="128"/>
    </location>
</feature>
<dbReference type="Proteomes" id="UP000005222">
    <property type="component" value="Chromosome H"/>
</dbReference>
<dbReference type="InterPro" id="IPR000992">
    <property type="entry name" value="SRP1_TIP1"/>
</dbReference>
<protein>
    <submittedName>
        <fullName evidence="3">Piso0_002910 protein</fullName>
    </submittedName>
</protein>